<evidence type="ECO:0000256" key="9">
    <source>
        <dbReference type="HAMAP-Rule" id="MF_00134"/>
    </source>
</evidence>
<dbReference type="InterPro" id="IPR001468">
    <property type="entry name" value="Indole-3-GlycerolPSynthase_CS"/>
</dbReference>
<comment type="catalytic activity">
    <reaction evidence="1 9">
        <text>1-(2-carboxyphenylamino)-1-deoxy-D-ribulose 5-phosphate + H(+) = (1S,2R)-1-C-(indol-3-yl)glycerol 3-phosphate + CO2 + H2O</text>
        <dbReference type="Rhea" id="RHEA:23476"/>
        <dbReference type="ChEBI" id="CHEBI:15377"/>
        <dbReference type="ChEBI" id="CHEBI:15378"/>
        <dbReference type="ChEBI" id="CHEBI:16526"/>
        <dbReference type="ChEBI" id="CHEBI:58613"/>
        <dbReference type="ChEBI" id="CHEBI:58866"/>
        <dbReference type="EC" id="4.1.1.48"/>
    </reaction>
</comment>
<reference evidence="11" key="1">
    <citation type="submission" date="2020-10" db="EMBL/GenBank/DDBJ databases">
        <authorList>
            <person name="Castelo-Branco R."/>
            <person name="Eusebio N."/>
            <person name="Adriana R."/>
            <person name="Vieira A."/>
            <person name="Brugerolle De Fraissinette N."/>
            <person name="Rezende De Castro R."/>
            <person name="Schneider M.P."/>
            <person name="Vasconcelos V."/>
            <person name="Leao P.N."/>
        </authorList>
    </citation>
    <scope>NUCLEOTIDE SEQUENCE</scope>
    <source>
        <strain evidence="11">LEGE 07310</strain>
    </source>
</reference>
<dbReference type="PANTHER" id="PTHR22854:SF2">
    <property type="entry name" value="INDOLE-3-GLYCEROL-PHOSPHATE SYNTHASE"/>
    <property type="match status" value="1"/>
</dbReference>
<evidence type="ECO:0000259" key="10">
    <source>
        <dbReference type="Pfam" id="PF00218"/>
    </source>
</evidence>
<evidence type="ECO:0000256" key="6">
    <source>
        <dbReference type="ARBA" id="ARBA00022822"/>
    </source>
</evidence>
<keyword evidence="6 9" id="KW-0822">Tryptophan biosynthesis</keyword>
<sequence length="301" mass="33594">MKIPPFPIPLSLPRLSNYPTTNSHSILTRIVRHKQQEVVHMRRQQSFEEIVQWAEDMPICQDFARALCLKSDKSNSGFPSSRPSLIAEIKKASPSKGVIRENFNPVTIARAYEQGGATCLSVLTDSAFFQGSFANLWEVRRRVALPLLCKEFIIDAYQVYLARVAGADAVLLIAAILPEDKGQRLLSLIHSLGMQSLVEVHTLAELDRVMNWLPLDMVGINNRNLEDFRIDISNTQRLLAARREQLDRQKIPVISESGLDSPTALSMVSKAGASGVLVGESLLKKPDLEQAVKILLEFPKK</sequence>
<comment type="pathway">
    <text evidence="2 9">Amino-acid biosynthesis; L-tryptophan biosynthesis; L-tryptophan from chorismate: step 4/5.</text>
</comment>
<dbReference type="CDD" id="cd00331">
    <property type="entry name" value="IGPS"/>
    <property type="match status" value="1"/>
</dbReference>
<feature type="domain" description="Indole-3-glycerol phosphate synthase" evidence="10">
    <location>
        <begin position="27"/>
        <end position="294"/>
    </location>
</feature>
<evidence type="ECO:0000256" key="1">
    <source>
        <dbReference type="ARBA" id="ARBA00001633"/>
    </source>
</evidence>
<evidence type="ECO:0000256" key="2">
    <source>
        <dbReference type="ARBA" id="ARBA00004696"/>
    </source>
</evidence>
<organism evidence="11 12">
    <name type="scientific">Vasconcelosia minhoensis LEGE 07310</name>
    <dbReference type="NCBI Taxonomy" id="915328"/>
    <lineage>
        <taxon>Bacteria</taxon>
        <taxon>Bacillati</taxon>
        <taxon>Cyanobacteriota</taxon>
        <taxon>Cyanophyceae</taxon>
        <taxon>Nodosilineales</taxon>
        <taxon>Cymatolegaceae</taxon>
        <taxon>Vasconcelosia</taxon>
        <taxon>Vasconcelosia minhoensis</taxon>
    </lineage>
</organism>
<evidence type="ECO:0000256" key="5">
    <source>
        <dbReference type="ARBA" id="ARBA00022793"/>
    </source>
</evidence>
<dbReference type="EC" id="4.1.1.48" evidence="9"/>
<dbReference type="HAMAP" id="MF_00134_B">
    <property type="entry name" value="IGPS_B"/>
    <property type="match status" value="1"/>
</dbReference>
<keyword evidence="12" id="KW-1185">Reference proteome</keyword>
<dbReference type="UniPathway" id="UPA00035">
    <property type="reaction ID" value="UER00043"/>
</dbReference>
<dbReference type="SUPFAM" id="SSF51366">
    <property type="entry name" value="Ribulose-phoshate binding barrel"/>
    <property type="match status" value="1"/>
</dbReference>
<dbReference type="PROSITE" id="PS00614">
    <property type="entry name" value="IGPS"/>
    <property type="match status" value="1"/>
</dbReference>
<dbReference type="NCBIfam" id="NF001377">
    <property type="entry name" value="PRK00278.2-4"/>
    <property type="match status" value="1"/>
</dbReference>
<dbReference type="InterPro" id="IPR011060">
    <property type="entry name" value="RibuloseP-bd_barrel"/>
</dbReference>
<evidence type="ECO:0000256" key="4">
    <source>
        <dbReference type="ARBA" id="ARBA00022605"/>
    </source>
</evidence>
<dbReference type="EMBL" id="JADEXG010000029">
    <property type="protein sequence ID" value="MBE9078273.1"/>
    <property type="molecule type" value="Genomic_DNA"/>
</dbReference>
<evidence type="ECO:0000256" key="7">
    <source>
        <dbReference type="ARBA" id="ARBA00023141"/>
    </source>
</evidence>
<keyword evidence="8 9" id="KW-0456">Lyase</keyword>
<keyword evidence="4 9" id="KW-0028">Amino-acid biosynthesis</keyword>
<protein>
    <recommendedName>
        <fullName evidence="9">Indole-3-glycerol phosphate synthase</fullName>
        <shortName evidence="9">IGPS</shortName>
        <ecNumber evidence="9">4.1.1.48</ecNumber>
    </recommendedName>
</protein>
<dbReference type="Pfam" id="PF00218">
    <property type="entry name" value="IGPS"/>
    <property type="match status" value="1"/>
</dbReference>
<comment type="caution">
    <text evidence="11">The sequence shown here is derived from an EMBL/GenBank/DDBJ whole genome shotgun (WGS) entry which is preliminary data.</text>
</comment>
<evidence type="ECO:0000256" key="8">
    <source>
        <dbReference type="ARBA" id="ARBA00023239"/>
    </source>
</evidence>
<name>A0A8J7AWA0_9CYAN</name>
<gene>
    <name evidence="9 11" type="primary">trpC</name>
    <name evidence="11" type="ORF">IQ241_13385</name>
</gene>
<dbReference type="RefSeq" id="WP_193907937.1">
    <property type="nucleotide sequence ID" value="NZ_JADEXG010000029.1"/>
</dbReference>
<dbReference type="InterPro" id="IPR045186">
    <property type="entry name" value="Indole-3-glycerol_P_synth"/>
</dbReference>
<dbReference type="AlphaFoldDB" id="A0A8J7AWA0"/>
<dbReference type="Gene3D" id="3.20.20.70">
    <property type="entry name" value="Aldolase class I"/>
    <property type="match status" value="1"/>
</dbReference>
<dbReference type="GO" id="GO:0000162">
    <property type="term" value="P:L-tryptophan biosynthetic process"/>
    <property type="evidence" value="ECO:0007669"/>
    <property type="project" value="UniProtKB-UniRule"/>
</dbReference>
<evidence type="ECO:0000313" key="12">
    <source>
        <dbReference type="Proteomes" id="UP000636505"/>
    </source>
</evidence>
<dbReference type="InterPro" id="IPR013785">
    <property type="entry name" value="Aldolase_TIM"/>
</dbReference>
<keyword evidence="7 9" id="KW-0057">Aromatic amino acid biosynthesis</keyword>
<dbReference type="Proteomes" id="UP000636505">
    <property type="component" value="Unassembled WGS sequence"/>
</dbReference>
<evidence type="ECO:0000313" key="11">
    <source>
        <dbReference type="EMBL" id="MBE9078273.1"/>
    </source>
</evidence>
<evidence type="ECO:0000256" key="3">
    <source>
        <dbReference type="ARBA" id="ARBA00008737"/>
    </source>
</evidence>
<dbReference type="PANTHER" id="PTHR22854">
    <property type="entry name" value="TRYPTOPHAN BIOSYNTHESIS PROTEIN"/>
    <property type="match status" value="1"/>
</dbReference>
<dbReference type="InterPro" id="IPR013798">
    <property type="entry name" value="Indole-3-glycerol_P_synth_dom"/>
</dbReference>
<proteinExistence type="inferred from homology"/>
<keyword evidence="5 9" id="KW-0210">Decarboxylase</keyword>
<dbReference type="GO" id="GO:0004640">
    <property type="term" value="F:phosphoribosylanthranilate isomerase activity"/>
    <property type="evidence" value="ECO:0007669"/>
    <property type="project" value="TreeGrafter"/>
</dbReference>
<dbReference type="GO" id="GO:0004425">
    <property type="term" value="F:indole-3-glycerol-phosphate synthase activity"/>
    <property type="evidence" value="ECO:0007669"/>
    <property type="project" value="UniProtKB-UniRule"/>
</dbReference>
<comment type="similarity">
    <text evidence="3 9">Belongs to the TrpC family.</text>
</comment>
<dbReference type="FunFam" id="3.20.20.70:FF:000024">
    <property type="entry name" value="Indole-3-glycerol phosphate synthase"/>
    <property type="match status" value="1"/>
</dbReference>
<accession>A0A8J7AWA0</accession>